<proteinExistence type="predicted"/>
<dbReference type="Proteomes" id="UP001056132">
    <property type="component" value="Chromosome 1"/>
</dbReference>
<dbReference type="AlphaFoldDB" id="A0AAE9L0L5"/>
<reference evidence="1" key="1">
    <citation type="journal article" date="2022" name="Microbiol. Resour. Announc.">
        <title>Genome Sequence of Cupriavidus campinensis Strain G5, a Member of a Bacterial Consortium Capable of Polyethylene Degradation.</title>
        <authorList>
            <person name="Schneider B."/>
            <person name="Pfeiffer F."/>
            <person name="Dyall-Smith M."/>
            <person name="Kunte H.J."/>
        </authorList>
    </citation>
    <scope>NUCLEOTIDE SEQUENCE</scope>
    <source>
        <strain evidence="1">G5</strain>
    </source>
</reference>
<evidence type="ECO:0000313" key="1">
    <source>
        <dbReference type="EMBL" id="URF04002.1"/>
    </source>
</evidence>
<dbReference type="RefSeq" id="WP_149137192.1">
    <property type="nucleotide sequence ID" value="NZ_CAJPVH010000039.1"/>
</dbReference>
<protein>
    <submittedName>
        <fullName evidence="1">Uncharacterized protein</fullName>
    </submittedName>
</protein>
<name>A0AAE9L0L5_9BURK</name>
<accession>A0AAE9L0L5</accession>
<dbReference type="EMBL" id="CP097330">
    <property type="protein sequence ID" value="URF04002.1"/>
    <property type="molecule type" value="Genomic_DNA"/>
</dbReference>
<reference evidence="1" key="2">
    <citation type="submission" date="2022-05" db="EMBL/GenBank/DDBJ databases">
        <authorList>
            <person name="Kunte H.-J."/>
        </authorList>
    </citation>
    <scope>NUCLEOTIDE SEQUENCE</scope>
    <source>
        <strain evidence="1">G5</strain>
    </source>
</reference>
<sequence length="83" mass="9052">MATSLLAKYILSEKFHRAACEGVREAVARTRAAGLEPAGTAGAKGSFRLTKVTTIEGPPLKVTVIEGENLEQWLKARREKRSQ</sequence>
<dbReference type="KEGG" id="ccam:M5D45_16195"/>
<gene>
    <name evidence="1" type="ORF">M5D45_16195</name>
</gene>
<evidence type="ECO:0000313" key="2">
    <source>
        <dbReference type="Proteomes" id="UP001056132"/>
    </source>
</evidence>
<organism evidence="1 2">
    <name type="scientific">Cupriavidus campinensis</name>
    <dbReference type="NCBI Taxonomy" id="151783"/>
    <lineage>
        <taxon>Bacteria</taxon>
        <taxon>Pseudomonadati</taxon>
        <taxon>Pseudomonadota</taxon>
        <taxon>Betaproteobacteria</taxon>
        <taxon>Burkholderiales</taxon>
        <taxon>Burkholderiaceae</taxon>
        <taxon>Cupriavidus</taxon>
    </lineage>
</organism>